<proteinExistence type="predicted"/>
<evidence type="ECO:0000313" key="1">
    <source>
        <dbReference type="EMBL" id="ORL58887.1"/>
    </source>
</evidence>
<sequence>MQFENRSSGQDKFNATYGAAANTILDHLQILYRSRAGVEAQGWDTAEHQNGLVVLIPTSSDESDQAALGAVDAAGTFAVAAMRTYEAYAAESDMDDPEQAELPTLLLKAAQDAHQLAAPA</sequence>
<name>A0A1X0ZNM8_PSEPU</name>
<comment type="caution">
    <text evidence="1">The sequence shown here is derived from an EMBL/GenBank/DDBJ whole genome shotgun (WGS) entry which is preliminary data.</text>
</comment>
<organism evidence="1 2">
    <name type="scientific">Pseudomonas putida</name>
    <name type="common">Arthrobacter siderocapsulatus</name>
    <dbReference type="NCBI Taxonomy" id="303"/>
    <lineage>
        <taxon>Bacteria</taxon>
        <taxon>Pseudomonadati</taxon>
        <taxon>Pseudomonadota</taxon>
        <taxon>Gammaproteobacteria</taxon>
        <taxon>Pseudomonadales</taxon>
        <taxon>Pseudomonadaceae</taxon>
        <taxon>Pseudomonas</taxon>
    </lineage>
</organism>
<gene>
    <name evidence="1" type="ORF">B7H17_25525</name>
</gene>
<reference evidence="1 2" key="1">
    <citation type="submission" date="2017-04" db="EMBL/GenBank/DDBJ databases">
        <title>Presence of VIM-2 positive Pseudomonas species in chickens and their surrounding environment.</title>
        <authorList>
            <person name="Zhang R."/>
        </authorList>
    </citation>
    <scope>NUCLEOTIDE SEQUENCE [LARGE SCALE GENOMIC DNA]</scope>
    <source>
        <strain evidence="1 2">DZ-C18</strain>
    </source>
</reference>
<accession>A0A1X0ZNM8</accession>
<dbReference type="Proteomes" id="UP000193675">
    <property type="component" value="Unassembled WGS sequence"/>
</dbReference>
<protein>
    <submittedName>
        <fullName evidence="1">Uncharacterized protein</fullName>
    </submittedName>
</protein>
<dbReference type="AlphaFoldDB" id="A0A1X0ZNM8"/>
<dbReference type="EMBL" id="NBWC01000049">
    <property type="protein sequence ID" value="ORL58887.1"/>
    <property type="molecule type" value="Genomic_DNA"/>
</dbReference>
<evidence type="ECO:0000313" key="2">
    <source>
        <dbReference type="Proteomes" id="UP000193675"/>
    </source>
</evidence>
<dbReference type="RefSeq" id="WP_084850864.1">
    <property type="nucleotide sequence ID" value="NZ_CP143525.1"/>
</dbReference>